<sequence>MEDMKRNSVDIFGLSPYGEAIKISVEKSFDAAQSVLSRICLPAAEELGLMFQDKVRYWRLNNIIKIIQKSEGIMGFEGEKLKLSAHPRVIKEIMENGSWCDNDTLQDMWAGLIASSCDKNNGDDINILFVNTLKNLTSNQAKILNFICENCKIKIDKNDFIIAEHIDLNLVQLQEIIGVCDIHKLDIEFDNMSSSDLLNGGPLQGHSRGFLFGAEELKAQLEPSPFAIALYIKSKGFKGSPKEYYNLKHTKTFI</sequence>
<keyword evidence="2" id="KW-1185">Reference proteome</keyword>
<name>A0ABS6Y082_9FLAO</name>
<dbReference type="Proteomes" id="UP000812031">
    <property type="component" value="Unassembled WGS sequence"/>
</dbReference>
<dbReference type="EMBL" id="JAHWYN010000021">
    <property type="protein sequence ID" value="MBW4362338.1"/>
    <property type="molecule type" value="Genomic_DNA"/>
</dbReference>
<protein>
    <submittedName>
        <fullName evidence="1">DUF4393 domain-containing protein</fullName>
    </submittedName>
</protein>
<dbReference type="RefSeq" id="WP_219318824.1">
    <property type="nucleotide sequence ID" value="NZ_JAHWYN010000021.1"/>
</dbReference>
<evidence type="ECO:0000313" key="1">
    <source>
        <dbReference type="EMBL" id="MBW4362338.1"/>
    </source>
</evidence>
<reference evidence="1 2" key="1">
    <citation type="submission" date="2021-07" db="EMBL/GenBank/DDBJ databases">
        <title>Flavobacterium sp. nov. isolated from sediment on the Taihu Lake.</title>
        <authorList>
            <person name="Qu J.-H."/>
        </authorList>
    </citation>
    <scope>NUCLEOTIDE SEQUENCE [LARGE SCALE GENOMIC DNA]</scope>
    <source>
        <strain evidence="1 2">NAS39</strain>
    </source>
</reference>
<accession>A0ABS6Y082</accession>
<comment type="caution">
    <text evidence="1">The sequence shown here is derived from an EMBL/GenBank/DDBJ whole genome shotgun (WGS) entry which is preliminary data.</text>
</comment>
<dbReference type="Pfam" id="PF14337">
    <property type="entry name" value="Abi_alpha"/>
    <property type="match status" value="1"/>
</dbReference>
<gene>
    <name evidence="1" type="ORF">KZH69_17755</name>
</gene>
<dbReference type="InterPro" id="IPR025506">
    <property type="entry name" value="Abi_alpha"/>
</dbReference>
<evidence type="ECO:0000313" key="2">
    <source>
        <dbReference type="Proteomes" id="UP000812031"/>
    </source>
</evidence>
<organism evidence="1 2">
    <name type="scientific">Flavobacterium taihuense</name>
    <dbReference type="NCBI Taxonomy" id="2857508"/>
    <lineage>
        <taxon>Bacteria</taxon>
        <taxon>Pseudomonadati</taxon>
        <taxon>Bacteroidota</taxon>
        <taxon>Flavobacteriia</taxon>
        <taxon>Flavobacteriales</taxon>
        <taxon>Flavobacteriaceae</taxon>
        <taxon>Flavobacterium</taxon>
    </lineage>
</organism>
<proteinExistence type="predicted"/>